<keyword evidence="3" id="KW-0808">Transferase</keyword>
<keyword evidence="9" id="KW-1208">Phospholipid metabolism</keyword>
<dbReference type="GO" id="GO:0016491">
    <property type="term" value="F:oxidoreductase activity"/>
    <property type="evidence" value="ECO:0007669"/>
    <property type="project" value="UniProtKB-KW"/>
</dbReference>
<evidence type="ECO:0000256" key="8">
    <source>
        <dbReference type="ARBA" id="ARBA00023209"/>
    </source>
</evidence>
<dbReference type="GO" id="GO:0005886">
    <property type="term" value="C:plasma membrane"/>
    <property type="evidence" value="ECO:0007669"/>
    <property type="project" value="InterPro"/>
</dbReference>
<keyword evidence="2" id="KW-0444">Lipid biosynthesis</keyword>
<dbReference type="Gene3D" id="3.40.50.720">
    <property type="entry name" value="NAD(P)-binding Rossmann-like Domain"/>
    <property type="match status" value="1"/>
</dbReference>
<dbReference type="EC" id="1.2.1.80" evidence="12"/>
<feature type="transmembrane region" description="Helical" evidence="10">
    <location>
        <begin position="96"/>
        <end position="119"/>
    </location>
</feature>
<dbReference type="SUPFAM" id="SSF51735">
    <property type="entry name" value="NAD(P)-binding Rossmann-fold domains"/>
    <property type="match status" value="1"/>
</dbReference>
<dbReference type="AlphaFoldDB" id="A0A399ENK6"/>
<feature type="transmembrane region" description="Helical" evidence="10">
    <location>
        <begin position="139"/>
        <end position="158"/>
    </location>
</feature>
<evidence type="ECO:0000313" key="12">
    <source>
        <dbReference type="EMBL" id="RIH86197.1"/>
    </source>
</evidence>
<evidence type="ECO:0000256" key="4">
    <source>
        <dbReference type="ARBA" id="ARBA00022692"/>
    </source>
</evidence>
<keyword evidence="6" id="KW-0443">Lipid metabolism</keyword>
<evidence type="ECO:0000256" key="2">
    <source>
        <dbReference type="ARBA" id="ARBA00022516"/>
    </source>
</evidence>
<keyword evidence="12" id="KW-0560">Oxidoreductase</keyword>
<dbReference type="InterPro" id="IPR036291">
    <property type="entry name" value="NAD(P)-bd_dom_sf"/>
</dbReference>
<dbReference type="GO" id="GO:0008654">
    <property type="term" value="P:phospholipid biosynthetic process"/>
    <property type="evidence" value="ECO:0007669"/>
    <property type="project" value="UniProtKB-KW"/>
</dbReference>
<reference evidence="12 13" key="1">
    <citation type="submission" date="2018-08" db="EMBL/GenBank/DDBJ databases">
        <title>Meiothermus roseus NBRC 110900 genome sequencing project.</title>
        <authorList>
            <person name="Da Costa M.S."/>
            <person name="Albuquerque L."/>
            <person name="Raposo P."/>
            <person name="Froufe H.J.C."/>
            <person name="Barroso C.S."/>
            <person name="Egas C."/>
        </authorList>
    </citation>
    <scope>NUCLEOTIDE SEQUENCE [LARGE SCALE GENOMIC DNA]</scope>
    <source>
        <strain evidence="12 13">NBRC 110900</strain>
    </source>
</reference>
<dbReference type="Proteomes" id="UP000265341">
    <property type="component" value="Unassembled WGS sequence"/>
</dbReference>
<evidence type="ECO:0000256" key="9">
    <source>
        <dbReference type="ARBA" id="ARBA00023264"/>
    </source>
</evidence>
<evidence type="ECO:0000256" key="10">
    <source>
        <dbReference type="SAM" id="Phobius"/>
    </source>
</evidence>
<accession>A0A399ENK6</accession>
<organism evidence="12 13">
    <name type="scientific">Calidithermus roseus</name>
    <dbReference type="NCBI Taxonomy" id="1644118"/>
    <lineage>
        <taxon>Bacteria</taxon>
        <taxon>Thermotogati</taxon>
        <taxon>Deinococcota</taxon>
        <taxon>Deinococci</taxon>
        <taxon>Thermales</taxon>
        <taxon>Thermaceae</taxon>
        <taxon>Calidithermus</taxon>
    </lineage>
</organism>
<feature type="transmembrane region" description="Helical" evidence="10">
    <location>
        <begin position="29"/>
        <end position="54"/>
    </location>
</feature>
<evidence type="ECO:0000256" key="5">
    <source>
        <dbReference type="ARBA" id="ARBA00022989"/>
    </source>
</evidence>
<proteinExistence type="predicted"/>
<dbReference type="Pfam" id="PF02660">
    <property type="entry name" value="G3P_acyltransf"/>
    <property type="match status" value="1"/>
</dbReference>
<comment type="caution">
    <text evidence="12">The sequence shown here is derived from an EMBL/GenBank/DDBJ whole genome shotgun (WGS) entry which is preliminary data.</text>
</comment>
<evidence type="ECO:0000256" key="7">
    <source>
        <dbReference type="ARBA" id="ARBA00023136"/>
    </source>
</evidence>
<dbReference type="Pfam" id="PF01488">
    <property type="entry name" value="Shikimate_DH"/>
    <property type="match status" value="1"/>
</dbReference>
<keyword evidence="7 10" id="KW-0472">Membrane</keyword>
<dbReference type="EMBL" id="QWLA01000032">
    <property type="protein sequence ID" value="RIH86197.1"/>
    <property type="molecule type" value="Genomic_DNA"/>
</dbReference>
<name>A0A399ENK6_9DEIN</name>
<evidence type="ECO:0000313" key="13">
    <source>
        <dbReference type="Proteomes" id="UP000265341"/>
    </source>
</evidence>
<dbReference type="InterPro" id="IPR006151">
    <property type="entry name" value="Shikm_DH/Glu-tRNA_Rdtase"/>
</dbReference>
<evidence type="ECO:0000256" key="1">
    <source>
        <dbReference type="ARBA" id="ARBA00022475"/>
    </source>
</evidence>
<dbReference type="SMART" id="SM01207">
    <property type="entry name" value="G3P_acyltransf"/>
    <property type="match status" value="1"/>
</dbReference>
<keyword evidence="8" id="KW-0594">Phospholipid biosynthesis</keyword>
<feature type="transmembrane region" description="Helical" evidence="10">
    <location>
        <begin position="194"/>
        <end position="213"/>
    </location>
</feature>
<sequence>MTLATLAPPSVHLVFDVWRSTHDLRQVEYLSAVVIAFGILAYLMGSLPLGYWAIRRLSRQEPRWASAYNLGLENALKQLGVAPLLLASSLDFLKGLIAVLLGGGWGLEGGLVMAVLAYLGHLYPLPVFTSGTTLRGRGGFVLLGILAGLSLMGLPYWATLLPLTAALIALAATGWMSLAGLCVVGLLALSVLGLGVASWAKLAALGLLGLALWRYKENIGRMLEGTEPRLGQPLPLPSEKQAVCAFMIHPLTLEDLFQTPRFRWFKPLVDRGWVSPKLLERFTALIRPMKNGELRGIRTTDGREIRCYLISAPLLPHQITSNPELATQKAVQAARLAKELGCTVLGLGAFWSVVGEKGKRVQEAVPEIEITNGGAYTAGTVKAAIPGIIAHFSQTGHELSQTTAAVVGANGVVAFGIARQIAPLVGKLILVGRNMERLEKSADSLRKNLERKGQVPEMVVTTDISAIKEADLIFSATSDPQAVIFPEHIKPGAWIYDEGVPPDVHPDVKKLPGVRVIPGGVVRPPGAMTGNLNLHFGQEAVPACLAETMILAAEGAFERKSLGGETKSENIQFFVERAEALGFKVVD</sequence>
<evidence type="ECO:0000259" key="11">
    <source>
        <dbReference type="Pfam" id="PF01488"/>
    </source>
</evidence>
<gene>
    <name evidence="12" type="ORF">Mrose_01855</name>
</gene>
<keyword evidence="1" id="KW-1003">Cell membrane</keyword>
<dbReference type="InterPro" id="IPR003811">
    <property type="entry name" value="G3P_acylTferase_PlsY"/>
</dbReference>
<keyword evidence="4 10" id="KW-0812">Transmembrane</keyword>
<evidence type="ECO:0000256" key="3">
    <source>
        <dbReference type="ARBA" id="ARBA00022679"/>
    </source>
</evidence>
<dbReference type="GO" id="GO:0043772">
    <property type="term" value="F:acyl-phosphate glycerol-3-phosphate acyltransferase activity"/>
    <property type="evidence" value="ECO:0007669"/>
    <property type="project" value="InterPro"/>
</dbReference>
<evidence type="ECO:0000256" key="6">
    <source>
        <dbReference type="ARBA" id="ARBA00023098"/>
    </source>
</evidence>
<dbReference type="PANTHER" id="PTHR30309">
    <property type="entry name" value="INNER MEMBRANE PROTEIN YGIH"/>
    <property type="match status" value="1"/>
</dbReference>
<feature type="transmembrane region" description="Helical" evidence="10">
    <location>
        <begin position="165"/>
        <end position="188"/>
    </location>
</feature>
<keyword evidence="13" id="KW-1185">Reference proteome</keyword>
<dbReference type="PANTHER" id="PTHR30309:SF0">
    <property type="entry name" value="GLYCEROL-3-PHOSPHATE ACYLTRANSFERASE-RELATED"/>
    <property type="match status" value="1"/>
</dbReference>
<protein>
    <submittedName>
        <fullName evidence="12">Long-chain acyl-[acyl-carrier-protein] reductase</fullName>
        <ecNumber evidence="12">1.2.1.80</ecNumber>
    </submittedName>
</protein>
<keyword evidence="5 10" id="KW-1133">Transmembrane helix</keyword>
<feature type="domain" description="Quinate/shikimate 5-dehydrogenase/glutamyl-tRNA reductase" evidence="11">
    <location>
        <begin position="397"/>
        <end position="517"/>
    </location>
</feature>